<dbReference type="Proteomes" id="UP000233606">
    <property type="component" value="Unassembled WGS sequence"/>
</dbReference>
<keyword evidence="2" id="KW-1185">Reference proteome</keyword>
<organism evidence="1 2">
    <name type="scientific">Macrococcoides caseolyticum</name>
    <dbReference type="NCBI Taxonomy" id="69966"/>
    <lineage>
        <taxon>Bacteria</taxon>
        <taxon>Bacillati</taxon>
        <taxon>Bacillota</taxon>
        <taxon>Bacilli</taxon>
        <taxon>Bacillales</taxon>
        <taxon>Staphylococcaceae</taxon>
        <taxon>Macrococcoides</taxon>
    </lineage>
</organism>
<sequence length="311" mass="35558">MNQEQIRREIERLIAKAEKEIDKVWSERLQKIITDLSLLYEKSTDENGHVGWTEINKYNRLNKELDLIAKEITGDYSRIAQIIKKAQENVYLQSFLMYNFLFEYTTQQVLIKAYPLIENVQKALEQPIEFIKLAPTLAKQRAKVLERIRVDISQSIMAGDGFNAMAKRLRQNIGMTSVQSKRVARTEGGRALSQASLDCAKNAEVQGVDMKKRWTSTLDSRTRSSHRSLDGDSVPIDHEFKINGCVGPGPRLLVGVNSAKENINCRCTLMYLIDGVEPQVRRAKDSNGKKVVIPYMSYKEYERWLKGGRVG</sequence>
<evidence type="ECO:0000313" key="2">
    <source>
        <dbReference type="Proteomes" id="UP000233606"/>
    </source>
</evidence>
<comment type="caution">
    <text evidence="1">The sequence shown here is derived from an EMBL/GenBank/DDBJ whole genome shotgun (WGS) entry which is preliminary data.</text>
</comment>
<evidence type="ECO:0000313" key="1">
    <source>
        <dbReference type="EMBL" id="PKE55890.1"/>
    </source>
</evidence>
<dbReference type="EMBL" id="PIWU01000015">
    <property type="protein sequence ID" value="PKE55890.1"/>
    <property type="molecule type" value="Genomic_DNA"/>
</dbReference>
<proteinExistence type="predicted"/>
<gene>
    <name evidence="1" type="ORF">CW682_09780</name>
</gene>
<accession>A0ACC9MR25</accession>
<name>A0ACC9MR25_9STAP</name>
<reference evidence="1" key="1">
    <citation type="submission" date="2017-12" db="EMBL/GenBank/DDBJ databases">
        <title>Genomics of Macrococcus caseolyticus.</title>
        <authorList>
            <person name="MacFadyen A.C."/>
            <person name="Paterson G.K."/>
        </authorList>
    </citation>
    <scope>NUCLEOTIDE SEQUENCE</scope>
    <source>
        <strain evidence="1">5459_5_49</strain>
    </source>
</reference>
<protein>
    <submittedName>
        <fullName evidence="1">Phage head morphogenesis protein</fullName>
    </submittedName>
</protein>